<evidence type="ECO:0000256" key="3">
    <source>
        <dbReference type="ARBA" id="ARBA00022989"/>
    </source>
</evidence>
<comment type="similarity">
    <text evidence="5">Belongs to the SAT4 family.</text>
</comment>
<comment type="subcellular location">
    <subcellularLocation>
        <location evidence="1">Membrane</location>
        <topology evidence="1">Multi-pass membrane protein</topology>
    </subcellularLocation>
</comment>
<evidence type="ECO:0000256" key="4">
    <source>
        <dbReference type="ARBA" id="ARBA00023136"/>
    </source>
</evidence>
<evidence type="ECO:0000256" key="5">
    <source>
        <dbReference type="ARBA" id="ARBA00038359"/>
    </source>
</evidence>
<dbReference type="PANTHER" id="PTHR33048:SF47">
    <property type="entry name" value="INTEGRAL MEMBRANE PROTEIN-RELATED"/>
    <property type="match status" value="1"/>
</dbReference>
<dbReference type="InterPro" id="IPR049326">
    <property type="entry name" value="Rhodopsin_dom_fungi"/>
</dbReference>
<feature type="transmembrane region" description="Helical" evidence="6">
    <location>
        <begin position="144"/>
        <end position="163"/>
    </location>
</feature>
<name>A0A2K1QJ72_9PEZI</name>
<feature type="transmembrane region" description="Helical" evidence="6">
    <location>
        <begin position="228"/>
        <end position="250"/>
    </location>
</feature>
<feature type="transmembrane region" description="Helical" evidence="6">
    <location>
        <begin position="262"/>
        <end position="285"/>
    </location>
</feature>
<organism evidence="8 9">
    <name type="scientific">Sphaceloma murrayae</name>
    <dbReference type="NCBI Taxonomy" id="2082308"/>
    <lineage>
        <taxon>Eukaryota</taxon>
        <taxon>Fungi</taxon>
        <taxon>Dikarya</taxon>
        <taxon>Ascomycota</taxon>
        <taxon>Pezizomycotina</taxon>
        <taxon>Dothideomycetes</taxon>
        <taxon>Dothideomycetidae</taxon>
        <taxon>Myriangiales</taxon>
        <taxon>Elsinoaceae</taxon>
        <taxon>Sphaceloma</taxon>
    </lineage>
</organism>
<evidence type="ECO:0000313" key="9">
    <source>
        <dbReference type="Proteomes" id="UP000243797"/>
    </source>
</evidence>
<gene>
    <name evidence="8" type="ORF">CAC42_8206</name>
</gene>
<feature type="domain" description="Rhodopsin" evidence="7">
    <location>
        <begin position="50"/>
        <end position="291"/>
    </location>
</feature>
<dbReference type="InterPro" id="IPR052337">
    <property type="entry name" value="SAT4-like"/>
</dbReference>
<evidence type="ECO:0000256" key="6">
    <source>
        <dbReference type="SAM" id="Phobius"/>
    </source>
</evidence>
<evidence type="ECO:0000259" key="7">
    <source>
        <dbReference type="Pfam" id="PF20684"/>
    </source>
</evidence>
<dbReference type="InParanoid" id="A0A2K1QJ72"/>
<dbReference type="STRING" id="2082308.A0A2K1QJ72"/>
<feature type="transmembrane region" description="Helical" evidence="6">
    <location>
        <begin position="35"/>
        <end position="54"/>
    </location>
</feature>
<feature type="transmembrane region" description="Helical" evidence="6">
    <location>
        <begin position="105"/>
        <end position="132"/>
    </location>
</feature>
<accession>A0A2K1QJ72</accession>
<dbReference type="PANTHER" id="PTHR33048">
    <property type="entry name" value="PTH11-LIKE INTEGRAL MEMBRANE PROTEIN (AFU_ORTHOLOGUE AFUA_5G11245)"/>
    <property type="match status" value="1"/>
</dbReference>
<dbReference type="AlphaFoldDB" id="A0A2K1QJ72"/>
<evidence type="ECO:0000256" key="2">
    <source>
        <dbReference type="ARBA" id="ARBA00022692"/>
    </source>
</evidence>
<dbReference type="Pfam" id="PF20684">
    <property type="entry name" value="Fung_rhodopsin"/>
    <property type="match status" value="1"/>
</dbReference>
<dbReference type="EMBL" id="NKHZ01000080">
    <property type="protein sequence ID" value="PNS15205.1"/>
    <property type="molecule type" value="Genomic_DNA"/>
</dbReference>
<keyword evidence="9" id="KW-1185">Reference proteome</keyword>
<dbReference type="Proteomes" id="UP000243797">
    <property type="component" value="Unassembled WGS sequence"/>
</dbReference>
<evidence type="ECO:0000256" key="1">
    <source>
        <dbReference type="ARBA" id="ARBA00004141"/>
    </source>
</evidence>
<proteinExistence type="inferred from homology"/>
<keyword evidence="2 6" id="KW-0812">Transmembrane</keyword>
<sequence>MFGLLMRRAQNGESDTYEASISVPEILASIEDVKIIAGVLLALVVLSVSLRFYVRIFITKIIGPEDWSMLATFLCSLAQSAISIVSCDISEAQWKGDTSASSARIYAGISKASGVLYILILIGLKISLGFFFLNIFSHKKRQRIIIYVIMGLSAFFGIAYLPLGYGTCAQLKVFPGLKTTCPAAVQTAASVVFGIFSLITIAGDFALTLMAIVALWTAKLPVPTKVSACLLLVLGSAGGVASTVRMAIVLKKTDPVAYTQELFLLVKWVLVEIALGIIAANLAMVRPLFHKVLVKMGVITSTQVTKTGVTGTAKSGTRRTRGDPTGEDLLLEEIKREVNVTVVVDSEKGSGEFDMEGARPHGV</sequence>
<keyword evidence="3 6" id="KW-1133">Transmembrane helix</keyword>
<keyword evidence="4 6" id="KW-0472">Membrane</keyword>
<dbReference type="GO" id="GO:0016020">
    <property type="term" value="C:membrane"/>
    <property type="evidence" value="ECO:0007669"/>
    <property type="project" value="UniProtKB-SubCell"/>
</dbReference>
<feature type="transmembrane region" description="Helical" evidence="6">
    <location>
        <begin position="183"/>
        <end position="216"/>
    </location>
</feature>
<reference evidence="8 9" key="1">
    <citation type="submission" date="2017-06" db="EMBL/GenBank/DDBJ databases">
        <title>Draft genome sequence of a variant of Elsinoe murrayae.</title>
        <authorList>
            <person name="Cheng Q."/>
        </authorList>
    </citation>
    <scope>NUCLEOTIDE SEQUENCE [LARGE SCALE GENOMIC DNA]</scope>
    <source>
        <strain evidence="8 9">CQ-2017a</strain>
    </source>
</reference>
<dbReference type="OrthoDB" id="3923077at2759"/>
<evidence type="ECO:0000313" key="8">
    <source>
        <dbReference type="EMBL" id="PNS15205.1"/>
    </source>
</evidence>
<protein>
    <recommendedName>
        <fullName evidence="7">Rhodopsin domain-containing protein</fullName>
    </recommendedName>
</protein>
<comment type="caution">
    <text evidence="8">The sequence shown here is derived from an EMBL/GenBank/DDBJ whole genome shotgun (WGS) entry which is preliminary data.</text>
</comment>